<accession>A0A1I8H8A0</accession>
<evidence type="ECO:0000256" key="2">
    <source>
        <dbReference type="SAM" id="SignalP"/>
    </source>
</evidence>
<dbReference type="WBParaSite" id="maker-uti_cns_0004806-snap-gene-0.4-mRNA-1">
    <property type="protein sequence ID" value="maker-uti_cns_0004806-snap-gene-0.4-mRNA-1"/>
    <property type="gene ID" value="maker-uti_cns_0004806-snap-gene-0.4"/>
</dbReference>
<keyword evidence="2" id="KW-0732">Signal</keyword>
<name>A0A1I8H8A0_9PLAT</name>
<protein>
    <submittedName>
        <fullName evidence="4">Pollen-specific leucine-rich repeat extensin-like protein 2</fullName>
    </submittedName>
</protein>
<feature type="compositionally biased region" description="Basic residues" evidence="1">
    <location>
        <begin position="170"/>
        <end position="187"/>
    </location>
</feature>
<feature type="chain" id="PRO_5009319987" evidence="2">
    <location>
        <begin position="26"/>
        <end position="248"/>
    </location>
</feature>
<keyword evidence="3" id="KW-1185">Reference proteome</keyword>
<proteinExistence type="predicted"/>
<feature type="compositionally biased region" description="Pro residues" evidence="1">
    <location>
        <begin position="160"/>
        <end position="169"/>
    </location>
</feature>
<evidence type="ECO:0000256" key="1">
    <source>
        <dbReference type="SAM" id="MobiDB-lite"/>
    </source>
</evidence>
<feature type="compositionally biased region" description="Gly residues" evidence="1">
    <location>
        <begin position="222"/>
        <end position="232"/>
    </location>
</feature>
<evidence type="ECO:0000313" key="4">
    <source>
        <dbReference type="WBParaSite" id="maker-uti_cns_0004806-snap-gene-0.4-mRNA-1"/>
    </source>
</evidence>
<feature type="signal peptide" evidence="2">
    <location>
        <begin position="1"/>
        <end position="25"/>
    </location>
</feature>
<organism evidence="3 4">
    <name type="scientific">Macrostomum lignano</name>
    <dbReference type="NCBI Taxonomy" id="282301"/>
    <lineage>
        <taxon>Eukaryota</taxon>
        <taxon>Metazoa</taxon>
        <taxon>Spiralia</taxon>
        <taxon>Lophotrochozoa</taxon>
        <taxon>Platyhelminthes</taxon>
        <taxon>Rhabditophora</taxon>
        <taxon>Macrostomorpha</taxon>
        <taxon>Macrostomida</taxon>
        <taxon>Macrostomidae</taxon>
        <taxon>Macrostomum</taxon>
    </lineage>
</organism>
<dbReference type="Proteomes" id="UP000095280">
    <property type="component" value="Unplaced"/>
</dbReference>
<feature type="region of interest" description="Disordered" evidence="1">
    <location>
        <begin position="144"/>
        <end position="248"/>
    </location>
</feature>
<dbReference type="AlphaFoldDB" id="A0A1I8H8A0"/>
<sequence length="248" mass="26785">MQFFTEVAICCLLLTVPTVKVCGMAATIDNEDDGDMNQALESQRSIQDGVEGDLLWILKAARRQGKRSSGLQLPAKYSDFVKDWAKEMRYSTTNIRIFNASVNASSSKKPRTLKKKPNRNKLVDGEEILELQAVATRANSLLPMASSSSSTNLSCCHLPSMPPPPPPLKPPKRPPPRRKPRPPRPPRRYPSPSVGLRSPRSSCKKYDGAFGVANGSRAAAGGANGDSGSSGDGDGDSEANRRPPILSK</sequence>
<evidence type="ECO:0000313" key="3">
    <source>
        <dbReference type="Proteomes" id="UP000095280"/>
    </source>
</evidence>
<reference evidence="4" key="1">
    <citation type="submission" date="2016-11" db="UniProtKB">
        <authorList>
            <consortium name="WormBaseParasite"/>
        </authorList>
    </citation>
    <scope>IDENTIFICATION</scope>
</reference>
<feature type="compositionally biased region" description="Low complexity" evidence="1">
    <location>
        <begin position="144"/>
        <end position="154"/>
    </location>
</feature>